<organism evidence="8 9">
    <name type="scientific">Winogradskyella thalassocola</name>
    <dbReference type="NCBI Taxonomy" id="262004"/>
    <lineage>
        <taxon>Bacteria</taxon>
        <taxon>Pseudomonadati</taxon>
        <taxon>Bacteroidota</taxon>
        <taxon>Flavobacteriia</taxon>
        <taxon>Flavobacteriales</taxon>
        <taxon>Flavobacteriaceae</taxon>
        <taxon>Winogradskyella</taxon>
    </lineage>
</organism>
<dbReference type="InterPro" id="IPR003661">
    <property type="entry name" value="HisK_dim/P_dom"/>
</dbReference>
<dbReference type="Gene3D" id="1.25.40.10">
    <property type="entry name" value="Tetratricopeptide repeat domain"/>
    <property type="match status" value="2"/>
</dbReference>
<accession>A0A1G7ZEY1</accession>
<reference evidence="9" key="1">
    <citation type="submission" date="2016-10" db="EMBL/GenBank/DDBJ databases">
        <authorList>
            <person name="Varghese N."/>
            <person name="Submissions S."/>
        </authorList>
    </citation>
    <scope>NUCLEOTIDE SEQUENCE [LARGE SCALE GENOMIC DNA]</scope>
    <source>
        <strain evidence="9">DSM 15363</strain>
    </source>
</reference>
<evidence type="ECO:0000313" key="8">
    <source>
        <dbReference type="EMBL" id="SDH07302.1"/>
    </source>
</evidence>
<evidence type="ECO:0000256" key="5">
    <source>
        <dbReference type="SAM" id="SignalP"/>
    </source>
</evidence>
<dbReference type="Gene3D" id="3.40.50.2300">
    <property type="match status" value="1"/>
</dbReference>
<feature type="domain" description="Response regulatory" evidence="7">
    <location>
        <begin position="621"/>
        <end position="735"/>
    </location>
</feature>
<dbReference type="EMBL" id="FNCZ01000001">
    <property type="protein sequence ID" value="SDH07302.1"/>
    <property type="molecule type" value="Genomic_DNA"/>
</dbReference>
<evidence type="ECO:0000256" key="2">
    <source>
        <dbReference type="ARBA" id="ARBA00012438"/>
    </source>
</evidence>
<dbReference type="SUPFAM" id="SSF55874">
    <property type="entry name" value="ATPase domain of HSP90 chaperone/DNA topoisomerase II/histidine kinase"/>
    <property type="match status" value="1"/>
</dbReference>
<dbReference type="EC" id="2.7.13.3" evidence="2"/>
<dbReference type="OrthoDB" id="4457677at2"/>
<evidence type="ECO:0000313" key="9">
    <source>
        <dbReference type="Proteomes" id="UP000199492"/>
    </source>
</evidence>
<dbReference type="Pfam" id="PF02518">
    <property type="entry name" value="HATPase_c"/>
    <property type="match status" value="1"/>
</dbReference>
<dbReference type="InterPro" id="IPR003594">
    <property type="entry name" value="HATPase_dom"/>
</dbReference>
<evidence type="ECO:0000259" key="7">
    <source>
        <dbReference type="PROSITE" id="PS50110"/>
    </source>
</evidence>
<dbReference type="PROSITE" id="PS50110">
    <property type="entry name" value="RESPONSE_REGULATORY"/>
    <property type="match status" value="1"/>
</dbReference>
<dbReference type="InterPro" id="IPR036890">
    <property type="entry name" value="HATPase_C_sf"/>
</dbReference>
<dbReference type="Gene3D" id="1.10.287.130">
    <property type="match status" value="1"/>
</dbReference>
<dbReference type="GO" id="GO:0000155">
    <property type="term" value="F:phosphorelay sensor kinase activity"/>
    <property type="evidence" value="ECO:0007669"/>
    <property type="project" value="InterPro"/>
</dbReference>
<dbReference type="AlphaFoldDB" id="A0A1G7ZEY1"/>
<dbReference type="RefSeq" id="WP_092466747.1">
    <property type="nucleotide sequence ID" value="NZ_FNCZ01000001.1"/>
</dbReference>
<protein>
    <recommendedName>
        <fullName evidence="2">histidine kinase</fullName>
        <ecNumber evidence="2">2.7.13.3</ecNumber>
    </recommendedName>
</protein>
<dbReference type="CDD" id="cd17546">
    <property type="entry name" value="REC_hyHK_CKI1_RcsC-like"/>
    <property type="match status" value="1"/>
</dbReference>
<dbReference type="CDD" id="cd00082">
    <property type="entry name" value="HisKA"/>
    <property type="match status" value="1"/>
</dbReference>
<dbReference type="InterPro" id="IPR005467">
    <property type="entry name" value="His_kinase_dom"/>
</dbReference>
<sequence length="746" mass="84417">MSQIKYYIFVFLACFGSLIFAQQDSVEDKDMLTLRLNEHLNQAKLDNDRGNYYNAKDNLDKALVIAEKIDDKTSQGTIHTKIAKVEFYVGEEDQATISLSKAIQLQRENNDYSNLAVTYNIKGVIFSTQQKYDKALIYYESAKNLFEQVDLEEYISDVTLNEAKAYIAQKKYEEAKTKLEKTTIIAKKYGQKRRLSSALIQSGKVYSALDNSKMALSQTEEGLAIAQSQKIIENVNEAYVTLSDIHEKNGNYKRAHDYIKKHIHLSDSILNVKRENIATGISSQSINNYKDAENAQLKAQIDEVKADSAFTRITTILSIALITILSLLTLSLYKNNNIRLNTNTMLHKKNDELIVAKEKAELASKTKANFLSTVTHELRTPLYAVTGLTNMLLDEDPKEHQVPHLKSLKFSGDYLLTFINDILQINKIEANKVEIDPEHFNLKNKLENVISALSNSAKDQDTQIHFDYENGLPETFVGDQLKISQILINLLGNAIKFTKDGDIWVRAYKVDLKDDVYKLRFEIEDNGIGITKEKQEHMFESFSQGSVQINRKYGGTGLGLSIVKGLIQILKGTIHLKSELGKGTTFFFEIPLKYDEAVDKTEVVEVKKVNKMEGLDLSNVKILIVEDNKINQMITKKILNKMNLYCDVVDNGEAAVEKVKEVTYDVVLMDIHMPGISGLEATKIIRTFDKELTIFALTAVTLEDKMHEFGEAGFDDIISKPFKQDDFEDKLHAALSGEKIVSSFFS</sequence>
<evidence type="ECO:0000256" key="3">
    <source>
        <dbReference type="ARBA" id="ARBA00022553"/>
    </source>
</evidence>
<dbReference type="PANTHER" id="PTHR45339:SF5">
    <property type="entry name" value="HISTIDINE KINASE"/>
    <property type="match status" value="1"/>
</dbReference>
<dbReference type="Proteomes" id="UP000199492">
    <property type="component" value="Unassembled WGS sequence"/>
</dbReference>
<dbReference type="SMART" id="SM00028">
    <property type="entry name" value="TPR"/>
    <property type="match status" value="6"/>
</dbReference>
<dbReference type="SUPFAM" id="SSF48452">
    <property type="entry name" value="TPR-like"/>
    <property type="match status" value="1"/>
</dbReference>
<feature type="chain" id="PRO_5011620735" description="histidine kinase" evidence="5">
    <location>
        <begin position="22"/>
        <end position="746"/>
    </location>
</feature>
<dbReference type="PROSITE" id="PS50109">
    <property type="entry name" value="HIS_KIN"/>
    <property type="match status" value="1"/>
</dbReference>
<feature type="modified residue" description="4-aspartylphosphate" evidence="4">
    <location>
        <position position="670"/>
    </location>
</feature>
<name>A0A1G7ZEY1_9FLAO</name>
<dbReference type="Pfam" id="PF12862">
    <property type="entry name" value="ANAPC5"/>
    <property type="match status" value="2"/>
</dbReference>
<feature type="domain" description="Histidine kinase" evidence="6">
    <location>
        <begin position="373"/>
        <end position="594"/>
    </location>
</feature>
<dbReference type="SMART" id="SM00388">
    <property type="entry name" value="HisKA"/>
    <property type="match status" value="1"/>
</dbReference>
<dbReference type="CDD" id="cd16922">
    <property type="entry name" value="HATPase_EvgS-ArcB-TorS-like"/>
    <property type="match status" value="1"/>
</dbReference>
<dbReference type="InterPro" id="IPR001789">
    <property type="entry name" value="Sig_transdc_resp-reg_receiver"/>
</dbReference>
<dbReference type="STRING" id="262004.SAMN04489796_1011315"/>
<keyword evidence="3 4" id="KW-0597">Phosphoprotein</keyword>
<dbReference type="InterPro" id="IPR011990">
    <property type="entry name" value="TPR-like_helical_dom_sf"/>
</dbReference>
<dbReference type="PANTHER" id="PTHR45339">
    <property type="entry name" value="HYBRID SIGNAL TRANSDUCTION HISTIDINE KINASE J"/>
    <property type="match status" value="1"/>
</dbReference>
<dbReference type="InterPro" id="IPR011006">
    <property type="entry name" value="CheY-like_superfamily"/>
</dbReference>
<dbReference type="SUPFAM" id="SSF52172">
    <property type="entry name" value="CheY-like"/>
    <property type="match status" value="1"/>
</dbReference>
<gene>
    <name evidence="8" type="ORF">SAMN04489796_1011315</name>
</gene>
<evidence type="ECO:0000256" key="4">
    <source>
        <dbReference type="PROSITE-ProRule" id="PRU00169"/>
    </source>
</evidence>
<dbReference type="Pfam" id="PF00072">
    <property type="entry name" value="Response_reg"/>
    <property type="match status" value="1"/>
</dbReference>
<dbReference type="InterPro" id="IPR004358">
    <property type="entry name" value="Sig_transdc_His_kin-like_C"/>
</dbReference>
<comment type="catalytic activity">
    <reaction evidence="1">
        <text>ATP + protein L-histidine = ADP + protein N-phospho-L-histidine.</text>
        <dbReference type="EC" id="2.7.13.3"/>
    </reaction>
</comment>
<dbReference type="FunFam" id="3.30.565.10:FF:000010">
    <property type="entry name" value="Sensor histidine kinase RcsC"/>
    <property type="match status" value="1"/>
</dbReference>
<keyword evidence="9" id="KW-1185">Reference proteome</keyword>
<keyword evidence="5" id="KW-0732">Signal</keyword>
<dbReference type="InterPro" id="IPR036097">
    <property type="entry name" value="HisK_dim/P_sf"/>
</dbReference>
<dbReference type="SUPFAM" id="SSF47384">
    <property type="entry name" value="Homodimeric domain of signal transducing histidine kinase"/>
    <property type="match status" value="1"/>
</dbReference>
<dbReference type="InterPro" id="IPR019734">
    <property type="entry name" value="TPR_rpt"/>
</dbReference>
<evidence type="ECO:0000259" key="6">
    <source>
        <dbReference type="PROSITE" id="PS50109"/>
    </source>
</evidence>
<dbReference type="Pfam" id="PF00512">
    <property type="entry name" value="HisKA"/>
    <property type="match status" value="1"/>
</dbReference>
<evidence type="ECO:0000256" key="1">
    <source>
        <dbReference type="ARBA" id="ARBA00000085"/>
    </source>
</evidence>
<dbReference type="InterPro" id="IPR026000">
    <property type="entry name" value="Apc5_dom"/>
</dbReference>
<dbReference type="SMART" id="SM00448">
    <property type="entry name" value="REC"/>
    <property type="match status" value="1"/>
</dbReference>
<dbReference type="Gene3D" id="3.30.565.10">
    <property type="entry name" value="Histidine kinase-like ATPase, C-terminal domain"/>
    <property type="match status" value="1"/>
</dbReference>
<feature type="signal peptide" evidence="5">
    <location>
        <begin position="1"/>
        <end position="21"/>
    </location>
</feature>
<proteinExistence type="predicted"/>
<dbReference type="PRINTS" id="PR00344">
    <property type="entry name" value="BCTRLSENSOR"/>
</dbReference>
<dbReference type="SMART" id="SM00387">
    <property type="entry name" value="HATPase_c"/>
    <property type="match status" value="1"/>
</dbReference>